<name>A0A1G8JV67_9RHOO</name>
<feature type="domain" description="Tripartite ATP-independent periplasmic transporters DctQ component" evidence="10">
    <location>
        <begin position="49"/>
        <end position="172"/>
    </location>
</feature>
<feature type="transmembrane region" description="Helical" evidence="9">
    <location>
        <begin position="111"/>
        <end position="132"/>
    </location>
</feature>
<dbReference type="GO" id="GO:0022857">
    <property type="term" value="F:transmembrane transporter activity"/>
    <property type="evidence" value="ECO:0007669"/>
    <property type="project" value="UniProtKB-UniRule"/>
</dbReference>
<evidence type="ECO:0000256" key="6">
    <source>
        <dbReference type="ARBA" id="ARBA00022989"/>
    </source>
</evidence>
<feature type="transmembrane region" description="Helical" evidence="9">
    <location>
        <begin position="76"/>
        <end position="99"/>
    </location>
</feature>
<dbReference type="STRING" id="83767.SAMN05660652_03270"/>
<keyword evidence="7 9" id="KW-0472">Membrane</keyword>
<evidence type="ECO:0000259" key="10">
    <source>
        <dbReference type="Pfam" id="PF04290"/>
    </source>
</evidence>
<evidence type="ECO:0000256" key="4">
    <source>
        <dbReference type="ARBA" id="ARBA00022519"/>
    </source>
</evidence>
<comment type="similarity">
    <text evidence="8 9">Belongs to the TRAP transporter small permease family.</text>
</comment>
<sequence length="191" mass="20463">MTSVNHTESSGASPERGSPSAMAVLMAVVDRGIGALCRTMLYLTMSIVFAILSVNVGLRYVAGTSLSWASELPELLFPWMIVAGVVLAAQHGSHIAVVLVTQKLSDNLRRWVLSGGSLIVIGLYGYMATIAWPLLEIAHDERTPVLQVPGSITVSALMVGFFMLAVVTLIRLPGLWNPDRNAHLENAGDHS</sequence>
<keyword evidence="12" id="KW-1185">Reference proteome</keyword>
<dbReference type="Proteomes" id="UP000198607">
    <property type="component" value="Unassembled WGS sequence"/>
</dbReference>
<keyword evidence="3" id="KW-1003">Cell membrane</keyword>
<dbReference type="PANTHER" id="PTHR35011:SF2">
    <property type="entry name" value="2,3-DIKETO-L-GULONATE TRAP TRANSPORTER SMALL PERMEASE PROTEIN YIAM"/>
    <property type="match status" value="1"/>
</dbReference>
<dbReference type="AlphaFoldDB" id="A0A1G8JV67"/>
<dbReference type="InterPro" id="IPR055348">
    <property type="entry name" value="DctQ"/>
</dbReference>
<gene>
    <name evidence="11" type="ORF">SAMN05660652_03270</name>
</gene>
<dbReference type="EMBL" id="FNCY01000017">
    <property type="protein sequence ID" value="SDI35119.1"/>
    <property type="molecule type" value="Genomic_DNA"/>
</dbReference>
<dbReference type="Pfam" id="PF04290">
    <property type="entry name" value="DctQ"/>
    <property type="match status" value="1"/>
</dbReference>
<protein>
    <recommendedName>
        <fullName evidence="9">TRAP transporter small permease protein</fullName>
    </recommendedName>
</protein>
<evidence type="ECO:0000256" key="7">
    <source>
        <dbReference type="ARBA" id="ARBA00023136"/>
    </source>
</evidence>
<feature type="transmembrane region" description="Helical" evidence="9">
    <location>
        <begin position="40"/>
        <end position="61"/>
    </location>
</feature>
<keyword evidence="5 9" id="KW-0812">Transmembrane</keyword>
<evidence type="ECO:0000256" key="2">
    <source>
        <dbReference type="ARBA" id="ARBA00022448"/>
    </source>
</evidence>
<proteinExistence type="inferred from homology"/>
<organism evidence="11 12">
    <name type="scientific">Propionivibrio dicarboxylicus</name>
    <dbReference type="NCBI Taxonomy" id="83767"/>
    <lineage>
        <taxon>Bacteria</taxon>
        <taxon>Pseudomonadati</taxon>
        <taxon>Pseudomonadota</taxon>
        <taxon>Betaproteobacteria</taxon>
        <taxon>Rhodocyclales</taxon>
        <taxon>Rhodocyclaceae</taxon>
        <taxon>Propionivibrio</taxon>
    </lineage>
</organism>
<evidence type="ECO:0000256" key="5">
    <source>
        <dbReference type="ARBA" id="ARBA00022692"/>
    </source>
</evidence>
<dbReference type="GO" id="GO:0005886">
    <property type="term" value="C:plasma membrane"/>
    <property type="evidence" value="ECO:0007669"/>
    <property type="project" value="UniProtKB-SubCell"/>
</dbReference>
<feature type="transmembrane region" description="Helical" evidence="9">
    <location>
        <begin position="152"/>
        <end position="170"/>
    </location>
</feature>
<evidence type="ECO:0000256" key="3">
    <source>
        <dbReference type="ARBA" id="ARBA00022475"/>
    </source>
</evidence>
<keyword evidence="4 9" id="KW-0997">Cell inner membrane</keyword>
<accession>A0A1G8JV67</accession>
<keyword evidence="2 9" id="KW-0813">Transport</keyword>
<evidence type="ECO:0000313" key="11">
    <source>
        <dbReference type="EMBL" id="SDI35119.1"/>
    </source>
</evidence>
<comment type="subcellular location">
    <subcellularLocation>
        <location evidence="1 9">Cell inner membrane</location>
        <topology evidence="1 9">Multi-pass membrane protein</topology>
    </subcellularLocation>
</comment>
<comment type="function">
    <text evidence="9">Part of the tripartite ATP-independent periplasmic (TRAP) transport system.</text>
</comment>
<evidence type="ECO:0000256" key="1">
    <source>
        <dbReference type="ARBA" id="ARBA00004429"/>
    </source>
</evidence>
<evidence type="ECO:0000256" key="9">
    <source>
        <dbReference type="RuleBase" id="RU369079"/>
    </source>
</evidence>
<dbReference type="GO" id="GO:0015740">
    <property type="term" value="P:C4-dicarboxylate transport"/>
    <property type="evidence" value="ECO:0007669"/>
    <property type="project" value="TreeGrafter"/>
</dbReference>
<reference evidence="11 12" key="1">
    <citation type="submission" date="2016-10" db="EMBL/GenBank/DDBJ databases">
        <authorList>
            <person name="de Groot N.N."/>
        </authorList>
    </citation>
    <scope>NUCLEOTIDE SEQUENCE [LARGE SCALE GENOMIC DNA]</scope>
    <source>
        <strain evidence="11 12">DSM 5885</strain>
    </source>
</reference>
<dbReference type="PANTHER" id="PTHR35011">
    <property type="entry name" value="2,3-DIKETO-L-GULONATE TRAP TRANSPORTER SMALL PERMEASE PROTEIN YIAM"/>
    <property type="match status" value="1"/>
</dbReference>
<evidence type="ECO:0000256" key="8">
    <source>
        <dbReference type="ARBA" id="ARBA00038436"/>
    </source>
</evidence>
<comment type="subunit">
    <text evidence="9">The complex comprises the extracytoplasmic solute receptor protein and the two transmembrane proteins.</text>
</comment>
<evidence type="ECO:0000313" key="12">
    <source>
        <dbReference type="Proteomes" id="UP000198607"/>
    </source>
</evidence>
<dbReference type="InterPro" id="IPR007387">
    <property type="entry name" value="TRAP_DctQ"/>
</dbReference>
<keyword evidence="6 9" id="KW-1133">Transmembrane helix</keyword>